<evidence type="ECO:0000313" key="1">
    <source>
        <dbReference type="EMBL" id="KAJ0963055.1"/>
    </source>
</evidence>
<evidence type="ECO:0000313" key="2">
    <source>
        <dbReference type="Proteomes" id="UP001085076"/>
    </source>
</evidence>
<comment type="caution">
    <text evidence="1">The sequence shown here is derived from an EMBL/GenBank/DDBJ whole genome shotgun (WGS) entry which is preliminary data.</text>
</comment>
<dbReference type="AlphaFoldDB" id="A0A9D5BYN5"/>
<accession>A0A9D5BYN5</accession>
<reference evidence="1" key="2">
    <citation type="journal article" date="2022" name="Hortic Res">
        <title>The genome of Dioscorea zingiberensis sheds light on the biosynthesis, origin and evolution of the medicinally important diosgenin saponins.</title>
        <authorList>
            <person name="Li Y."/>
            <person name="Tan C."/>
            <person name="Li Z."/>
            <person name="Guo J."/>
            <person name="Li S."/>
            <person name="Chen X."/>
            <person name="Wang C."/>
            <person name="Dai X."/>
            <person name="Yang H."/>
            <person name="Song W."/>
            <person name="Hou L."/>
            <person name="Xu J."/>
            <person name="Tong Z."/>
            <person name="Xu A."/>
            <person name="Yuan X."/>
            <person name="Wang W."/>
            <person name="Yang Q."/>
            <person name="Chen L."/>
            <person name="Sun Z."/>
            <person name="Wang K."/>
            <person name="Pan B."/>
            <person name="Chen J."/>
            <person name="Bao Y."/>
            <person name="Liu F."/>
            <person name="Qi X."/>
            <person name="Gang D.R."/>
            <person name="Wen J."/>
            <person name="Li J."/>
        </authorList>
    </citation>
    <scope>NUCLEOTIDE SEQUENCE</scope>
    <source>
        <strain evidence="1">Dzin_1.0</strain>
    </source>
</reference>
<name>A0A9D5BYN5_9LILI</name>
<dbReference type="PANTHER" id="PTHR36058">
    <property type="entry name" value="NUCLEOPHOSMIN"/>
    <property type="match status" value="1"/>
</dbReference>
<proteinExistence type="predicted"/>
<reference evidence="1" key="1">
    <citation type="submission" date="2021-03" db="EMBL/GenBank/DDBJ databases">
        <authorList>
            <person name="Li Z."/>
            <person name="Yang C."/>
        </authorList>
    </citation>
    <scope>NUCLEOTIDE SEQUENCE</scope>
    <source>
        <strain evidence="1">Dzin_1.0</strain>
        <tissue evidence="1">Leaf</tissue>
    </source>
</reference>
<dbReference type="Proteomes" id="UP001085076">
    <property type="component" value="Miscellaneous, Linkage group lg09"/>
</dbReference>
<gene>
    <name evidence="1" type="ORF">J5N97_028177</name>
</gene>
<dbReference type="OrthoDB" id="1934868at2759"/>
<dbReference type="EMBL" id="JAGGNH010000009">
    <property type="protein sequence ID" value="KAJ0963055.1"/>
    <property type="molecule type" value="Genomic_DNA"/>
</dbReference>
<dbReference type="PANTHER" id="PTHR36058:SF1">
    <property type="entry name" value="NUCLEOPHOSMIN"/>
    <property type="match status" value="1"/>
</dbReference>
<sequence>MKAIAGVVLARSVPLSRALLSPSLPRKREMVALLFLAARPPRTLRTPCMRQKRPAKIEGHGGKVVPAWRLHPSLSCSPLAFASSKKPVIAARREDIPFIKCQICHGISDTNVVEFLIKSKPSVDVFIDVLCNDLSKACFVKPPSVPKNRLPDEPFVVKSSKEGRS</sequence>
<organism evidence="1 2">
    <name type="scientific">Dioscorea zingiberensis</name>
    <dbReference type="NCBI Taxonomy" id="325984"/>
    <lineage>
        <taxon>Eukaryota</taxon>
        <taxon>Viridiplantae</taxon>
        <taxon>Streptophyta</taxon>
        <taxon>Embryophyta</taxon>
        <taxon>Tracheophyta</taxon>
        <taxon>Spermatophyta</taxon>
        <taxon>Magnoliopsida</taxon>
        <taxon>Liliopsida</taxon>
        <taxon>Dioscoreales</taxon>
        <taxon>Dioscoreaceae</taxon>
        <taxon>Dioscorea</taxon>
    </lineage>
</organism>
<protein>
    <submittedName>
        <fullName evidence="1">Uncharacterized protein</fullName>
    </submittedName>
</protein>
<keyword evidence="2" id="KW-1185">Reference proteome</keyword>